<proteinExistence type="predicted"/>
<name>A0ABW4DB19_9BACL</name>
<dbReference type="RefSeq" id="WP_229525257.1">
    <property type="nucleotide sequence ID" value="NZ_JAFFQR010000095.1"/>
</dbReference>
<accession>A0ABW4DB19</accession>
<dbReference type="EMBL" id="JBHTNZ010000011">
    <property type="protein sequence ID" value="MFD1461872.1"/>
    <property type="molecule type" value="Genomic_DNA"/>
</dbReference>
<protein>
    <submittedName>
        <fullName evidence="1">Uncharacterized protein</fullName>
    </submittedName>
</protein>
<evidence type="ECO:0000313" key="2">
    <source>
        <dbReference type="Proteomes" id="UP001597340"/>
    </source>
</evidence>
<comment type="caution">
    <text evidence="1">The sequence shown here is derived from an EMBL/GenBank/DDBJ whole genome shotgun (WGS) entry which is preliminary data.</text>
</comment>
<gene>
    <name evidence="1" type="ORF">ACFQ5D_10710</name>
</gene>
<sequence length="262" mass="28801">MEPLVFDGVGTVQVYETGGKLKFLDDKITKVTLQLQFDWQKVMGGDSGYAFHYTAQDLADKASIEIPRYSDILAELSQGAESEKGTVNFDETEQGFLDATNGYTLKAPAKFGGTLVATSDKVYLKDKDTGKLTELTRAAATPTAEQYVITADGKITSDSANDGKQIVVTFKWKKENATRSMLSGKRRPKPFKLVHRFSLVDDRDGKEVPCQLTIWKALGGGTLDVSQERKKPTSNTLSLEIMEPDITPENPNGYAVEIIFGI</sequence>
<evidence type="ECO:0000313" key="1">
    <source>
        <dbReference type="EMBL" id="MFD1461872.1"/>
    </source>
</evidence>
<organism evidence="1 2">
    <name type="scientific">Paenibacillus farraposensis</name>
    <dbReference type="NCBI Taxonomy" id="2807095"/>
    <lineage>
        <taxon>Bacteria</taxon>
        <taxon>Bacillati</taxon>
        <taxon>Bacillota</taxon>
        <taxon>Bacilli</taxon>
        <taxon>Bacillales</taxon>
        <taxon>Paenibacillaceae</taxon>
        <taxon>Paenibacillus</taxon>
    </lineage>
</organism>
<keyword evidence="2" id="KW-1185">Reference proteome</keyword>
<reference evidence="2" key="1">
    <citation type="journal article" date="2019" name="Int. J. Syst. Evol. Microbiol.">
        <title>The Global Catalogue of Microorganisms (GCM) 10K type strain sequencing project: providing services to taxonomists for standard genome sequencing and annotation.</title>
        <authorList>
            <consortium name="The Broad Institute Genomics Platform"/>
            <consortium name="The Broad Institute Genome Sequencing Center for Infectious Disease"/>
            <person name="Wu L."/>
            <person name="Ma J."/>
        </authorList>
    </citation>
    <scope>NUCLEOTIDE SEQUENCE [LARGE SCALE GENOMIC DNA]</scope>
    <source>
        <strain evidence="2">CCM 9147</strain>
    </source>
</reference>
<dbReference type="Proteomes" id="UP001597340">
    <property type="component" value="Unassembled WGS sequence"/>
</dbReference>